<dbReference type="Gene3D" id="3.30.420.10">
    <property type="entry name" value="Ribonuclease H-like superfamily/Ribonuclease H"/>
    <property type="match status" value="1"/>
</dbReference>
<feature type="domain" description="Integrase catalytic" evidence="1">
    <location>
        <begin position="282"/>
        <end position="482"/>
    </location>
</feature>
<dbReference type="OrthoDB" id="612554at2"/>
<dbReference type="InterPro" id="IPR001584">
    <property type="entry name" value="Integrase_cat-core"/>
</dbReference>
<dbReference type="InterPro" id="IPR012337">
    <property type="entry name" value="RNaseH-like_sf"/>
</dbReference>
<keyword evidence="3" id="KW-1185">Reference proteome</keyword>
<protein>
    <submittedName>
        <fullName evidence="2">Kinase</fullName>
    </submittedName>
</protein>
<dbReference type="KEGG" id="buy:D8S85_19575"/>
<accession>A0A3S9VYC0</accession>
<dbReference type="Proteomes" id="UP000270673">
    <property type="component" value="Chromosome"/>
</dbReference>
<dbReference type="EMBL" id="CP032819">
    <property type="protein sequence ID" value="AZS31530.1"/>
    <property type="molecule type" value="Genomic_DNA"/>
</dbReference>
<name>A0A3S9VYC0_9BACT</name>
<dbReference type="GO" id="GO:0016301">
    <property type="term" value="F:kinase activity"/>
    <property type="evidence" value="ECO:0007669"/>
    <property type="project" value="UniProtKB-KW"/>
</dbReference>
<dbReference type="GO" id="GO:0015074">
    <property type="term" value="P:DNA integration"/>
    <property type="evidence" value="ECO:0007669"/>
    <property type="project" value="InterPro"/>
</dbReference>
<proteinExistence type="predicted"/>
<keyword evidence="2" id="KW-0418">Kinase</keyword>
<evidence type="ECO:0000313" key="2">
    <source>
        <dbReference type="EMBL" id="AZS31530.1"/>
    </source>
</evidence>
<sequence length="692" mass="80424">MEYFNKIVCVTVQELTSSENGEPVISLWTLYSLIRRGKAQRVNRGGGLDNYALIDYLSLPERYRIRFEQKYGDPVELIKEKCMKNRLKIDEAARIFFEDYRYDKAGELVSLTEPKKAEYTINASVLNELISILNDREGYRKALGGSTKKVWETIIGTADRLRDSYGHTLPENAARLKDKINQYKKEGYSCLISKKMGNGNTLKITEEAGNMIIALKRSSVPVYTDAQIFVEFNRIADEKGWKQLRSIQSLRQFLNRPDIEPLWYDAVHGELKAHQRYSRKNKTELPSMRDSLWYGDGTKINLYYKDYDKDGKLVVRTTQVYEVIDAYSEVFLGYHISDSEDYEAQYNAYRMAIQVSGHKPYELVHDNQGGHKKLQNSHFFDKIVGHVHRTTAPYSGQSKTIESVFGRFQAEVLHKDWRFTGQNITTKKDTSRPNLERIEANKDKLYTLAELKAAYAAARKEWNESKHFATGVNRIEMYQNSVNPDTPTVGVLDMIEMFWVMTDKPSTYTDNGLKITIKKREFTYEVYEVPGVPDHEFLRKNRGQKFYTMYDPYDHTSVRLYKKDKAGELRFVRTAEPYIVIHRNIQEQTEGEMSFIRRNIEANTEDRIERQVDARIIEQAHGVSMEQQGLKRPKLKGAKSETEREIERRVRRYSQDPEQLSAGKVTKLISNITFDQLNGDIRLNEKKVAGKL</sequence>
<evidence type="ECO:0000313" key="3">
    <source>
        <dbReference type="Proteomes" id="UP000270673"/>
    </source>
</evidence>
<evidence type="ECO:0000259" key="1">
    <source>
        <dbReference type="PROSITE" id="PS50994"/>
    </source>
</evidence>
<dbReference type="GO" id="GO:0003676">
    <property type="term" value="F:nucleic acid binding"/>
    <property type="evidence" value="ECO:0007669"/>
    <property type="project" value="InterPro"/>
</dbReference>
<dbReference type="RefSeq" id="WP_013611125.1">
    <property type="nucleotide sequence ID" value="NZ_CP032819.1"/>
</dbReference>
<dbReference type="InterPro" id="IPR036397">
    <property type="entry name" value="RNaseH_sf"/>
</dbReference>
<keyword evidence="2" id="KW-0808">Transferase</keyword>
<dbReference type="SUPFAM" id="SSF53098">
    <property type="entry name" value="Ribonuclease H-like"/>
    <property type="match status" value="1"/>
</dbReference>
<dbReference type="GeneID" id="61274064"/>
<reference evidence="2 3" key="1">
    <citation type="submission" date="2018-10" db="EMBL/GenBank/DDBJ databases">
        <title>Butyricimonas faecalis sp. nov., isolated from human faeces and emended description of the genus Butyricimonas.</title>
        <authorList>
            <person name="Le Roy T."/>
            <person name="Van der Smissen P."/>
            <person name="Paquot A."/>
            <person name="Delzenne N."/>
            <person name="Muccioli G."/>
            <person name="Collet J.-F."/>
            <person name="Cani P.D."/>
        </authorList>
    </citation>
    <scope>NUCLEOTIDE SEQUENCE [LARGE SCALE GENOMIC DNA]</scope>
    <source>
        <strain evidence="2 3">H184</strain>
    </source>
</reference>
<organism evidence="2 3">
    <name type="scientific">Butyricimonas faecalis</name>
    <dbReference type="NCBI Taxonomy" id="2093856"/>
    <lineage>
        <taxon>Bacteria</taxon>
        <taxon>Pseudomonadati</taxon>
        <taxon>Bacteroidota</taxon>
        <taxon>Bacteroidia</taxon>
        <taxon>Bacteroidales</taxon>
        <taxon>Odoribacteraceae</taxon>
        <taxon>Butyricimonas</taxon>
    </lineage>
</organism>
<dbReference type="PROSITE" id="PS50994">
    <property type="entry name" value="INTEGRASE"/>
    <property type="match status" value="1"/>
</dbReference>
<dbReference type="AlphaFoldDB" id="A0A3S9VYC0"/>
<gene>
    <name evidence="2" type="ORF">D8S85_19575</name>
</gene>